<feature type="domain" description="VTT" evidence="2">
    <location>
        <begin position="28"/>
        <end position="142"/>
    </location>
</feature>
<accession>C8PGI2</accession>
<keyword evidence="4" id="KW-1185">Reference proteome</keyword>
<dbReference type="PANTHER" id="PTHR42709">
    <property type="entry name" value="ALKALINE PHOSPHATASE LIKE PROTEIN"/>
    <property type="match status" value="1"/>
</dbReference>
<sequence length="205" mass="24208">MEELLKNLLQEYHQYAYIVLFVWCILEGEIALILGGIMAHEGHINLPLGIFVAGLGAFCGDQFYFYIGRYNKKYISKKLAAQRRKFAIAHLLLQRYGWPIILMQRYMYGFRVIIPMSIGITRYSAKKFAIINLFSAWCWSGATMILAWYFGEEIWSGLRLIEQHWYFAIPIIGGILYLFFRLFKRMENHFMNSRKERDESKTARS</sequence>
<dbReference type="OrthoDB" id="948134at2"/>
<evidence type="ECO:0000256" key="1">
    <source>
        <dbReference type="SAM" id="Phobius"/>
    </source>
</evidence>
<dbReference type="STRING" id="824.CGRAC_1107"/>
<feature type="transmembrane region" description="Helical" evidence="1">
    <location>
        <begin position="129"/>
        <end position="151"/>
    </location>
</feature>
<comment type="caution">
    <text evidence="3">The sequence shown here is derived from an EMBL/GenBank/DDBJ whole genome shotgun (WGS) entry which is preliminary data.</text>
</comment>
<dbReference type="GO" id="GO:0005886">
    <property type="term" value="C:plasma membrane"/>
    <property type="evidence" value="ECO:0007669"/>
    <property type="project" value="TreeGrafter"/>
</dbReference>
<dbReference type="EMBL" id="ACYG01000019">
    <property type="protein sequence ID" value="EEV18220.1"/>
    <property type="molecule type" value="Genomic_DNA"/>
</dbReference>
<feature type="transmembrane region" description="Helical" evidence="1">
    <location>
        <begin position="163"/>
        <end position="183"/>
    </location>
</feature>
<organism evidence="3 4">
    <name type="scientific">Campylobacter gracilis RM3268</name>
    <dbReference type="NCBI Taxonomy" id="553220"/>
    <lineage>
        <taxon>Bacteria</taxon>
        <taxon>Pseudomonadati</taxon>
        <taxon>Campylobacterota</taxon>
        <taxon>Epsilonproteobacteria</taxon>
        <taxon>Campylobacterales</taxon>
        <taxon>Campylobacteraceae</taxon>
        <taxon>Campylobacter</taxon>
    </lineage>
</organism>
<gene>
    <name evidence="3" type="ORF">CAMGR0001_0977</name>
</gene>
<feature type="transmembrane region" description="Helical" evidence="1">
    <location>
        <begin position="87"/>
        <end position="108"/>
    </location>
</feature>
<dbReference type="eggNOG" id="COG0586">
    <property type="taxonomic scope" value="Bacteria"/>
</dbReference>
<dbReference type="InterPro" id="IPR051311">
    <property type="entry name" value="DedA_domain"/>
</dbReference>
<keyword evidence="1" id="KW-1133">Transmembrane helix</keyword>
<dbReference type="InterPro" id="IPR032816">
    <property type="entry name" value="VTT_dom"/>
</dbReference>
<reference evidence="3 4" key="1">
    <citation type="submission" date="2009-07" db="EMBL/GenBank/DDBJ databases">
        <authorList>
            <person name="Madupu R."/>
            <person name="Sebastian Y."/>
            <person name="Durkin A.S."/>
            <person name="Torralba M."/>
            <person name="Methe B."/>
            <person name="Sutton G.G."/>
            <person name="Strausberg R.L."/>
            <person name="Nelson K.E."/>
        </authorList>
    </citation>
    <scope>NUCLEOTIDE SEQUENCE [LARGE SCALE GENOMIC DNA]</scope>
    <source>
        <strain evidence="3 4">RM3268</strain>
    </source>
</reference>
<protein>
    <submittedName>
        <fullName evidence="3">DedA family protein</fullName>
    </submittedName>
</protein>
<keyword evidence="1" id="KW-0812">Transmembrane</keyword>
<keyword evidence="1" id="KW-0472">Membrane</keyword>
<dbReference type="Proteomes" id="UP000005709">
    <property type="component" value="Unassembled WGS sequence"/>
</dbReference>
<proteinExistence type="predicted"/>
<evidence type="ECO:0000313" key="4">
    <source>
        <dbReference type="Proteomes" id="UP000005709"/>
    </source>
</evidence>
<feature type="transmembrane region" description="Helical" evidence="1">
    <location>
        <begin position="46"/>
        <end position="67"/>
    </location>
</feature>
<dbReference type="Pfam" id="PF09335">
    <property type="entry name" value="VTT_dom"/>
    <property type="match status" value="1"/>
</dbReference>
<evidence type="ECO:0000313" key="3">
    <source>
        <dbReference type="EMBL" id="EEV18220.1"/>
    </source>
</evidence>
<dbReference type="RefSeq" id="WP_005870565.1">
    <property type="nucleotide sequence ID" value="NZ_ACYG01000019.1"/>
</dbReference>
<name>C8PGI2_9BACT</name>
<feature type="transmembrane region" description="Helical" evidence="1">
    <location>
        <begin position="15"/>
        <end position="34"/>
    </location>
</feature>
<dbReference type="AlphaFoldDB" id="C8PGI2"/>
<dbReference type="PANTHER" id="PTHR42709:SF2">
    <property type="entry name" value="INNER MEMBRANE PROTEIN YOHD"/>
    <property type="match status" value="1"/>
</dbReference>
<evidence type="ECO:0000259" key="2">
    <source>
        <dbReference type="Pfam" id="PF09335"/>
    </source>
</evidence>